<keyword evidence="1" id="KW-0808">Transferase</keyword>
<keyword evidence="4" id="KW-0255">Endonuclease</keyword>
<gene>
    <name evidence="8" type="ORF">LSAT_V11C200051490</name>
</gene>
<dbReference type="CDD" id="cd09274">
    <property type="entry name" value="RNase_HI_RT_Ty3"/>
    <property type="match status" value="1"/>
</dbReference>
<dbReference type="GO" id="GO:0004519">
    <property type="term" value="F:endonuclease activity"/>
    <property type="evidence" value="ECO:0007669"/>
    <property type="project" value="UniProtKB-KW"/>
</dbReference>
<dbReference type="PANTHER" id="PTHR33067">
    <property type="entry name" value="RNA-DIRECTED DNA POLYMERASE-RELATED"/>
    <property type="match status" value="1"/>
</dbReference>
<proteinExistence type="predicted"/>
<dbReference type="Gene3D" id="3.10.10.10">
    <property type="entry name" value="HIV Type 1 Reverse Transcriptase, subunit A, domain 1"/>
    <property type="match status" value="1"/>
</dbReference>
<dbReference type="Pfam" id="PF17917">
    <property type="entry name" value="RT_RNaseH"/>
    <property type="match status" value="1"/>
</dbReference>
<keyword evidence="9" id="KW-1185">Reference proteome</keyword>
<dbReference type="GO" id="GO:0003964">
    <property type="term" value="F:RNA-directed DNA polymerase activity"/>
    <property type="evidence" value="ECO:0007669"/>
    <property type="project" value="UniProtKB-KW"/>
</dbReference>
<evidence type="ECO:0000256" key="4">
    <source>
        <dbReference type="ARBA" id="ARBA00022759"/>
    </source>
</evidence>
<dbReference type="SUPFAM" id="SSF56672">
    <property type="entry name" value="DNA/RNA polymerases"/>
    <property type="match status" value="1"/>
</dbReference>
<accession>A0A9R1WBA3</accession>
<dbReference type="Gene3D" id="2.40.70.10">
    <property type="entry name" value="Acid Proteases"/>
    <property type="match status" value="1"/>
</dbReference>
<evidence type="ECO:0000313" key="8">
    <source>
        <dbReference type="EMBL" id="KAJ0220768.1"/>
    </source>
</evidence>
<keyword evidence="6" id="KW-0695">RNA-directed DNA polymerase</keyword>
<dbReference type="EMBL" id="NBSK02000002">
    <property type="protein sequence ID" value="KAJ0220768.1"/>
    <property type="molecule type" value="Genomic_DNA"/>
</dbReference>
<evidence type="ECO:0000256" key="1">
    <source>
        <dbReference type="ARBA" id="ARBA00022679"/>
    </source>
</evidence>
<feature type="domain" description="Reverse transcriptase RNase H-like" evidence="7">
    <location>
        <begin position="334"/>
        <end position="412"/>
    </location>
</feature>
<name>A0A9R1WBA3_LACSA</name>
<reference evidence="8 9" key="1">
    <citation type="journal article" date="2017" name="Nat. Commun.">
        <title>Genome assembly with in vitro proximity ligation data and whole-genome triplication in lettuce.</title>
        <authorList>
            <person name="Reyes-Chin-Wo S."/>
            <person name="Wang Z."/>
            <person name="Yang X."/>
            <person name="Kozik A."/>
            <person name="Arikit S."/>
            <person name="Song C."/>
            <person name="Xia L."/>
            <person name="Froenicke L."/>
            <person name="Lavelle D.O."/>
            <person name="Truco M.J."/>
            <person name="Xia R."/>
            <person name="Zhu S."/>
            <person name="Xu C."/>
            <person name="Xu H."/>
            <person name="Xu X."/>
            <person name="Cox K."/>
            <person name="Korf I."/>
            <person name="Meyers B.C."/>
            <person name="Michelmore R.W."/>
        </authorList>
    </citation>
    <scope>NUCLEOTIDE SEQUENCE [LARGE SCALE GENOMIC DNA]</scope>
    <source>
        <strain evidence="9">cv. Salinas</strain>
        <tissue evidence="8">Seedlings</tissue>
    </source>
</reference>
<evidence type="ECO:0000313" key="9">
    <source>
        <dbReference type="Proteomes" id="UP000235145"/>
    </source>
</evidence>
<dbReference type="Proteomes" id="UP000235145">
    <property type="component" value="Unassembled WGS sequence"/>
</dbReference>
<dbReference type="InterPro" id="IPR021109">
    <property type="entry name" value="Peptidase_aspartic_dom_sf"/>
</dbReference>
<evidence type="ECO:0000256" key="6">
    <source>
        <dbReference type="ARBA" id="ARBA00022918"/>
    </source>
</evidence>
<organism evidence="8 9">
    <name type="scientific">Lactuca sativa</name>
    <name type="common">Garden lettuce</name>
    <dbReference type="NCBI Taxonomy" id="4236"/>
    <lineage>
        <taxon>Eukaryota</taxon>
        <taxon>Viridiplantae</taxon>
        <taxon>Streptophyta</taxon>
        <taxon>Embryophyta</taxon>
        <taxon>Tracheophyta</taxon>
        <taxon>Spermatophyta</taxon>
        <taxon>Magnoliopsida</taxon>
        <taxon>eudicotyledons</taxon>
        <taxon>Gunneridae</taxon>
        <taxon>Pentapetalae</taxon>
        <taxon>asterids</taxon>
        <taxon>campanulids</taxon>
        <taxon>Asterales</taxon>
        <taxon>Asteraceae</taxon>
        <taxon>Cichorioideae</taxon>
        <taxon>Cichorieae</taxon>
        <taxon>Lactucinae</taxon>
        <taxon>Lactuca</taxon>
    </lineage>
</organism>
<comment type="caution">
    <text evidence="8">The sequence shown here is derived from an EMBL/GenBank/DDBJ whole genome shotgun (WGS) entry which is preliminary data.</text>
</comment>
<dbReference type="PANTHER" id="PTHR33067:SF37">
    <property type="entry name" value="RETROTRANSPOSON GAG DOMAIN, ASPARTIC PEPTIDASE DOMAIN SUPERFAMILY"/>
    <property type="match status" value="1"/>
</dbReference>
<evidence type="ECO:0000259" key="7">
    <source>
        <dbReference type="Pfam" id="PF17917"/>
    </source>
</evidence>
<evidence type="ECO:0000256" key="3">
    <source>
        <dbReference type="ARBA" id="ARBA00022722"/>
    </source>
</evidence>
<sequence length="412" mass="46402">MQNASVVLQRKLPPKCKGPGMFTVPCNIGDVTFSSSMLDLGDSINVMPYSVYESLNVGPLSETGVIISLPDKSSVFPRGVLEDVLVLVNQLVFPADVYVIDLEEQVSSKSGLILLRRLFLKTTRTKSELLELSNGDMLEVILSKGFDYGKLAKKLKHYSLDPIVERLVNNLEIKKPTQSNVKQIELPQSHTRFPPSLVQPPELELNVLPQHLKYAYLGNNETLPVIISNHLNECEEEQLCKVLKEHKEAMSWTISDIKGLIPSTCMHKILMEYECKPRQDAQKRLNPAIMEVVKKEILKLLDAGMIYPISDSNWVSMVQVMPKKTGIMVVENNKGAVLGQKNGRDSHAIYYASRTLDNAQSNYSTTEKELLAIVFALDKFRQYLLGTKVIVYLDHAALKYLMKKKDAKPRLM</sequence>
<dbReference type="AlphaFoldDB" id="A0A9R1WBA3"/>
<keyword evidence="2" id="KW-0548">Nucleotidyltransferase</keyword>
<keyword evidence="3" id="KW-0540">Nuclease</keyword>
<dbReference type="GO" id="GO:0016787">
    <property type="term" value="F:hydrolase activity"/>
    <property type="evidence" value="ECO:0007669"/>
    <property type="project" value="UniProtKB-KW"/>
</dbReference>
<keyword evidence="5" id="KW-0378">Hydrolase</keyword>
<protein>
    <recommendedName>
        <fullName evidence="7">Reverse transcriptase RNase H-like domain-containing protein</fullName>
    </recommendedName>
</protein>
<dbReference type="Gene3D" id="3.10.20.370">
    <property type="match status" value="1"/>
</dbReference>
<dbReference type="InterPro" id="IPR041373">
    <property type="entry name" value="RT_RNaseH"/>
</dbReference>
<evidence type="ECO:0000256" key="2">
    <source>
        <dbReference type="ARBA" id="ARBA00022695"/>
    </source>
</evidence>
<evidence type="ECO:0000256" key="5">
    <source>
        <dbReference type="ARBA" id="ARBA00022801"/>
    </source>
</evidence>
<dbReference type="InterPro" id="IPR043502">
    <property type="entry name" value="DNA/RNA_pol_sf"/>
</dbReference>